<name>A0A0A9A644_ARUDO</name>
<dbReference type="EMBL" id="GBRH01253415">
    <property type="protein sequence ID" value="JAD44480.1"/>
    <property type="molecule type" value="Transcribed_RNA"/>
</dbReference>
<protein>
    <submittedName>
        <fullName evidence="1">Uncharacterized protein</fullName>
    </submittedName>
</protein>
<evidence type="ECO:0000313" key="1">
    <source>
        <dbReference type="EMBL" id="JAD44480.1"/>
    </source>
</evidence>
<reference evidence="1" key="1">
    <citation type="submission" date="2014-09" db="EMBL/GenBank/DDBJ databases">
        <authorList>
            <person name="Magalhaes I.L.F."/>
            <person name="Oliveira U."/>
            <person name="Santos F.R."/>
            <person name="Vidigal T.H.D.A."/>
            <person name="Brescovit A.D."/>
            <person name="Santos A.J."/>
        </authorList>
    </citation>
    <scope>NUCLEOTIDE SEQUENCE</scope>
    <source>
        <tissue evidence="1">Shoot tissue taken approximately 20 cm above the soil surface</tissue>
    </source>
</reference>
<reference evidence="1" key="2">
    <citation type="journal article" date="2015" name="Data Brief">
        <title>Shoot transcriptome of the giant reed, Arundo donax.</title>
        <authorList>
            <person name="Barrero R.A."/>
            <person name="Guerrero F.D."/>
            <person name="Moolhuijzen P."/>
            <person name="Goolsby J.A."/>
            <person name="Tidwell J."/>
            <person name="Bellgard S.E."/>
            <person name="Bellgard M.I."/>
        </authorList>
    </citation>
    <scope>NUCLEOTIDE SEQUENCE</scope>
    <source>
        <tissue evidence="1">Shoot tissue taken approximately 20 cm above the soil surface</tissue>
    </source>
</reference>
<dbReference type="AlphaFoldDB" id="A0A0A9A644"/>
<proteinExistence type="predicted"/>
<sequence length="33" mass="3659">MFISNLIYLISIPAEGNIAKIASQLPSKQRITQ</sequence>
<organism evidence="1">
    <name type="scientific">Arundo donax</name>
    <name type="common">Giant reed</name>
    <name type="synonym">Donax arundinaceus</name>
    <dbReference type="NCBI Taxonomy" id="35708"/>
    <lineage>
        <taxon>Eukaryota</taxon>
        <taxon>Viridiplantae</taxon>
        <taxon>Streptophyta</taxon>
        <taxon>Embryophyta</taxon>
        <taxon>Tracheophyta</taxon>
        <taxon>Spermatophyta</taxon>
        <taxon>Magnoliopsida</taxon>
        <taxon>Liliopsida</taxon>
        <taxon>Poales</taxon>
        <taxon>Poaceae</taxon>
        <taxon>PACMAD clade</taxon>
        <taxon>Arundinoideae</taxon>
        <taxon>Arundineae</taxon>
        <taxon>Arundo</taxon>
    </lineage>
</organism>
<accession>A0A0A9A644</accession>